<accession>A0A6I9ZMY3</accession>
<organism evidence="1 2">
    <name type="scientific">Acinonyx jubatus</name>
    <name type="common">Cheetah</name>
    <dbReference type="NCBI Taxonomy" id="32536"/>
    <lineage>
        <taxon>Eukaryota</taxon>
        <taxon>Metazoa</taxon>
        <taxon>Chordata</taxon>
        <taxon>Craniata</taxon>
        <taxon>Vertebrata</taxon>
        <taxon>Euteleostomi</taxon>
        <taxon>Mammalia</taxon>
        <taxon>Eutheria</taxon>
        <taxon>Laurasiatheria</taxon>
        <taxon>Carnivora</taxon>
        <taxon>Feliformia</taxon>
        <taxon>Felidae</taxon>
        <taxon>Felinae</taxon>
        <taxon>Acinonyx</taxon>
    </lineage>
</organism>
<dbReference type="GO" id="GO:0030317">
    <property type="term" value="P:flagellated sperm motility"/>
    <property type="evidence" value="ECO:0007669"/>
    <property type="project" value="TreeGrafter"/>
</dbReference>
<evidence type="ECO:0000313" key="2">
    <source>
        <dbReference type="RefSeq" id="XP_014922859.1"/>
    </source>
</evidence>
<keyword evidence="1" id="KW-1185">Reference proteome</keyword>
<evidence type="ECO:0000313" key="1">
    <source>
        <dbReference type="Proteomes" id="UP001652583"/>
    </source>
</evidence>
<dbReference type="OrthoDB" id="9972026at2759"/>
<protein>
    <submittedName>
        <fullName evidence="2">Testis-expressed protein 43</fullName>
    </submittedName>
</protein>
<proteinExistence type="predicted"/>
<dbReference type="Pfam" id="PF14983">
    <property type="entry name" value="SPMIP10-like"/>
    <property type="match status" value="1"/>
</dbReference>
<dbReference type="Proteomes" id="UP001652583">
    <property type="component" value="Chromosome A1"/>
</dbReference>
<dbReference type="RefSeq" id="XP_014922859.1">
    <property type="nucleotide sequence ID" value="XM_015067373.3"/>
</dbReference>
<name>A0A6I9ZMY3_ACIJB</name>
<dbReference type="InterPro" id="IPR027965">
    <property type="entry name" value="SPMIP10"/>
</dbReference>
<sequence>MRILSLLEVMASGKDTCPILPKLANSCTDESSYKPSNECAPNAGVHLPRFSVKHGMIPRRYVMPWKENMKFRNMNLKHAEVCGIHAGPFEDSLFLNHSERLCHGEDRKVVLKKDPPEIKIADMPLHSPLSKYQSTVISHGVRRRLV</sequence>
<gene>
    <name evidence="2" type="primary">TEX43</name>
</gene>
<dbReference type="AlphaFoldDB" id="A0A6I9ZMY3"/>
<dbReference type="PANTHER" id="PTHR35247:SF1">
    <property type="entry name" value="TESTIS-EXPRESSED PROTEIN 43"/>
    <property type="match status" value="1"/>
</dbReference>
<reference evidence="2" key="1">
    <citation type="submission" date="2025-08" db="UniProtKB">
        <authorList>
            <consortium name="RefSeq"/>
        </authorList>
    </citation>
    <scope>IDENTIFICATION</scope>
    <source>
        <tissue evidence="2">Blood</tissue>
    </source>
</reference>
<dbReference type="GeneID" id="106970704"/>
<dbReference type="CTD" id="389320"/>
<dbReference type="KEGG" id="aju:106970704"/>
<dbReference type="PANTHER" id="PTHR35247">
    <property type="entry name" value="TESTIS-EXPRESSED PROTEIN 43"/>
    <property type="match status" value="1"/>
</dbReference>